<gene>
    <name evidence="2" type="ORF">FJY68_11105</name>
</gene>
<evidence type="ECO:0000313" key="3">
    <source>
        <dbReference type="Proteomes" id="UP000779900"/>
    </source>
</evidence>
<dbReference type="Gene3D" id="3.40.50.1010">
    <property type="entry name" value="5'-nuclease"/>
    <property type="match status" value="1"/>
</dbReference>
<dbReference type="PROSITE" id="PS50926">
    <property type="entry name" value="TRAM"/>
    <property type="match status" value="1"/>
</dbReference>
<evidence type="ECO:0000259" key="1">
    <source>
        <dbReference type="PROSITE" id="PS50926"/>
    </source>
</evidence>
<dbReference type="EMBL" id="VGIR01000080">
    <property type="protein sequence ID" value="MBM3332375.1"/>
    <property type="molecule type" value="Genomic_DNA"/>
</dbReference>
<evidence type="ECO:0000313" key="2">
    <source>
        <dbReference type="EMBL" id="MBM3332375.1"/>
    </source>
</evidence>
<reference evidence="2" key="1">
    <citation type="submission" date="2019-03" db="EMBL/GenBank/DDBJ databases">
        <title>Lake Tanganyika Metagenome-Assembled Genomes (MAGs).</title>
        <authorList>
            <person name="Tran P."/>
        </authorList>
    </citation>
    <scope>NUCLEOTIDE SEQUENCE</scope>
    <source>
        <strain evidence="2">K_DeepCast_150m_m2_040</strain>
    </source>
</reference>
<feature type="domain" description="TRAM" evidence="1">
    <location>
        <begin position="159"/>
        <end position="220"/>
    </location>
</feature>
<dbReference type="Proteomes" id="UP000779900">
    <property type="component" value="Unassembled WGS sequence"/>
</dbReference>
<name>A0A937XER7_UNCW3</name>
<organism evidence="2 3">
    <name type="scientific">candidate division WOR-3 bacterium</name>
    <dbReference type="NCBI Taxonomy" id="2052148"/>
    <lineage>
        <taxon>Bacteria</taxon>
        <taxon>Bacteria division WOR-3</taxon>
    </lineage>
</organism>
<dbReference type="AlphaFoldDB" id="A0A937XER7"/>
<sequence length="229" mass="24810">MQDSRVLYLLQSAYCLLTSVVSPRAKRPRVPARGGGVMLFGSKKTYVIDYETLTDPRIAEFVSFGLMQGKLIIPEPEHPSDKGGNDHAKRRAWETIERLKSVPGVTLKLDKTLLKRDALLAAVKKNKATLVTGDPELKAAAGAGNAVTTTEIYNLFRPTYLPGTEMKVRIAKKGKEADEGIGYLEGGIKVVVTGASNAVGQELEVVIQGGLDTDVGRVVFAKPRFAEVK</sequence>
<proteinExistence type="predicted"/>
<accession>A0A937XER7</accession>
<protein>
    <recommendedName>
        <fullName evidence="1">TRAM domain-containing protein</fullName>
    </recommendedName>
</protein>
<comment type="caution">
    <text evidence="2">The sequence shown here is derived from an EMBL/GenBank/DDBJ whole genome shotgun (WGS) entry which is preliminary data.</text>
</comment>
<dbReference type="InterPro" id="IPR002792">
    <property type="entry name" value="TRAM_dom"/>
</dbReference>